<dbReference type="SUPFAM" id="SSF53335">
    <property type="entry name" value="S-adenosyl-L-methionine-dependent methyltransferases"/>
    <property type="match status" value="1"/>
</dbReference>
<name>A0ABX7GSR3_9GAMM</name>
<dbReference type="PANTHER" id="PTHR13610:SF11">
    <property type="entry name" value="METHYLTRANSFERASE DOMAIN-CONTAINING PROTEIN"/>
    <property type="match status" value="1"/>
</dbReference>
<dbReference type="GO" id="GO:0032259">
    <property type="term" value="P:methylation"/>
    <property type="evidence" value="ECO:0007669"/>
    <property type="project" value="UniProtKB-KW"/>
</dbReference>
<dbReference type="InterPro" id="IPR026170">
    <property type="entry name" value="FAM173A/B"/>
</dbReference>
<dbReference type="PANTHER" id="PTHR13610">
    <property type="entry name" value="METHYLTRANSFERASE DOMAIN-CONTAINING PROTEIN"/>
    <property type="match status" value="1"/>
</dbReference>
<evidence type="ECO:0000256" key="1">
    <source>
        <dbReference type="ARBA" id="ARBA00022603"/>
    </source>
</evidence>
<feature type="domain" description="Methyltransferase" evidence="4">
    <location>
        <begin position="192"/>
        <end position="255"/>
    </location>
</feature>
<keyword evidence="1 5" id="KW-0489">Methyltransferase</keyword>
<dbReference type="GO" id="GO:0008168">
    <property type="term" value="F:methyltransferase activity"/>
    <property type="evidence" value="ECO:0007669"/>
    <property type="project" value="UniProtKB-KW"/>
</dbReference>
<dbReference type="RefSeq" id="WP_188800605.1">
    <property type="nucleotide sequence ID" value="NZ_BMIZ01000002.1"/>
</dbReference>
<evidence type="ECO:0000256" key="3">
    <source>
        <dbReference type="ARBA" id="ARBA00022691"/>
    </source>
</evidence>
<dbReference type="Proteomes" id="UP000663181">
    <property type="component" value="Chromosome"/>
</dbReference>
<dbReference type="EMBL" id="CP064030">
    <property type="protein sequence ID" value="QRN53339.1"/>
    <property type="molecule type" value="Genomic_DNA"/>
</dbReference>
<dbReference type="Pfam" id="PF13847">
    <property type="entry name" value="Methyltransf_31"/>
    <property type="match status" value="1"/>
</dbReference>
<evidence type="ECO:0000313" key="6">
    <source>
        <dbReference type="Proteomes" id="UP000663181"/>
    </source>
</evidence>
<gene>
    <name evidence="5" type="ORF">ISN74_18230</name>
</gene>
<evidence type="ECO:0000256" key="2">
    <source>
        <dbReference type="ARBA" id="ARBA00022679"/>
    </source>
</evidence>
<accession>A0ABX7GSR3</accession>
<dbReference type="CDD" id="cd02440">
    <property type="entry name" value="AdoMet_MTases"/>
    <property type="match status" value="1"/>
</dbReference>
<reference evidence="5 6" key="1">
    <citation type="submission" date="2020-10" db="EMBL/GenBank/DDBJ databases">
        <title>Phylogeny of dyella-like bacteria.</title>
        <authorList>
            <person name="Fu J."/>
        </authorList>
    </citation>
    <scope>NUCLEOTIDE SEQUENCE [LARGE SCALE GENOMIC DNA]</scope>
    <source>
        <strain evidence="5 6">DHOB09</strain>
    </source>
</reference>
<organism evidence="5 6">
    <name type="scientific">Dyella caseinilytica</name>
    <dbReference type="NCBI Taxonomy" id="1849581"/>
    <lineage>
        <taxon>Bacteria</taxon>
        <taxon>Pseudomonadati</taxon>
        <taxon>Pseudomonadota</taxon>
        <taxon>Gammaproteobacteria</taxon>
        <taxon>Lysobacterales</taxon>
        <taxon>Rhodanobacteraceae</taxon>
        <taxon>Dyella</taxon>
    </lineage>
</organism>
<protein>
    <submittedName>
        <fullName evidence="5">Methyltransferase domain-containing protein</fullName>
    </submittedName>
</protein>
<dbReference type="InterPro" id="IPR029063">
    <property type="entry name" value="SAM-dependent_MTases_sf"/>
</dbReference>
<evidence type="ECO:0000259" key="4">
    <source>
        <dbReference type="Pfam" id="PF13847"/>
    </source>
</evidence>
<sequence length="326" mass="36211">MDTSRWGHKTPEVSTAAPFRAMIMPGYRSKTGRLERMTQTLQAIVETWGNDRSLYDPAQLGRRVEVIDELEEALLDVLGQPENASLLLRARTLRDGLEAVNSQIYRQIREDIQQGRGVERLLTWVPDPLFDDMSGRHVGGDRYDYLDALLSGIASWREPGDDIAPLAQDMVFYQPTPARHIFDLIQRLSLDHDDVLIDLGAGLGHVPLLAAICAKAQCIGIEWEAAYVASAQQCASDLKLANASFIQQDARDADLSRGTVFYLYTPFTGAMLRDVLNRLAREAATRIIRVCTLGPCTQVVAGESWLTPVGAWQSADRIAVFRSAQV</sequence>
<evidence type="ECO:0000313" key="5">
    <source>
        <dbReference type="EMBL" id="QRN53339.1"/>
    </source>
</evidence>
<keyword evidence="3" id="KW-0949">S-adenosyl-L-methionine</keyword>
<proteinExistence type="predicted"/>
<keyword evidence="2" id="KW-0808">Transferase</keyword>
<dbReference type="Gene3D" id="3.40.50.150">
    <property type="entry name" value="Vaccinia Virus protein VP39"/>
    <property type="match status" value="1"/>
</dbReference>
<keyword evidence="6" id="KW-1185">Reference proteome</keyword>
<dbReference type="InterPro" id="IPR025714">
    <property type="entry name" value="Methyltranfer_dom"/>
</dbReference>